<feature type="domain" description="Protein kinase" evidence="7">
    <location>
        <begin position="35"/>
        <end position="284"/>
    </location>
</feature>
<gene>
    <name evidence="8" type="ORF">DYY88_13585</name>
</gene>
<dbReference type="InterPro" id="IPR017441">
    <property type="entry name" value="Protein_kinase_ATP_BS"/>
</dbReference>
<dbReference type="RefSeq" id="WP_052288463.1">
    <property type="nucleotide sequence ID" value="NZ_QVFV01000002.1"/>
</dbReference>
<dbReference type="PROSITE" id="PS00107">
    <property type="entry name" value="PROTEIN_KINASE_ATP"/>
    <property type="match status" value="1"/>
</dbReference>
<evidence type="ECO:0000256" key="3">
    <source>
        <dbReference type="ARBA" id="ARBA00022741"/>
    </source>
</evidence>
<evidence type="ECO:0000313" key="8">
    <source>
        <dbReference type="EMBL" id="RZM79723.1"/>
    </source>
</evidence>
<keyword evidence="2" id="KW-0677">Repeat</keyword>
<dbReference type="PANTHER" id="PTHR19848:SF8">
    <property type="entry name" value="F-BOX AND WD REPEAT DOMAIN CONTAINING 7"/>
    <property type="match status" value="1"/>
</dbReference>
<evidence type="ECO:0000256" key="4">
    <source>
        <dbReference type="ARBA" id="ARBA00022840"/>
    </source>
</evidence>
<dbReference type="AlphaFoldDB" id="A0A4Q7EB14"/>
<dbReference type="InterPro" id="IPR008271">
    <property type="entry name" value="Ser/Thr_kinase_AS"/>
</dbReference>
<dbReference type="CDD" id="cd14014">
    <property type="entry name" value="STKc_PknB_like"/>
    <property type="match status" value="1"/>
</dbReference>
<keyword evidence="1 5" id="KW-0853">WD repeat</keyword>
<proteinExistence type="predicted"/>
<name>A0A4Q7EB14_9CYAN</name>
<keyword evidence="4 6" id="KW-0067">ATP-binding</keyword>
<protein>
    <recommendedName>
        <fullName evidence="7">Protein kinase domain-containing protein</fullName>
    </recommendedName>
</protein>
<feature type="repeat" description="WD" evidence="5">
    <location>
        <begin position="527"/>
        <end position="558"/>
    </location>
</feature>
<feature type="repeat" description="WD" evidence="5">
    <location>
        <begin position="570"/>
        <end position="603"/>
    </location>
</feature>
<dbReference type="InterPro" id="IPR036322">
    <property type="entry name" value="WD40_repeat_dom_sf"/>
</dbReference>
<feature type="repeat" description="WD" evidence="5">
    <location>
        <begin position="402"/>
        <end position="443"/>
    </location>
</feature>
<dbReference type="Gene3D" id="1.10.510.10">
    <property type="entry name" value="Transferase(Phosphotransferase) domain 1"/>
    <property type="match status" value="1"/>
</dbReference>
<dbReference type="EMBL" id="QVFV01000002">
    <property type="protein sequence ID" value="RZM79723.1"/>
    <property type="molecule type" value="Genomic_DNA"/>
</dbReference>
<reference evidence="8 9" key="1">
    <citation type="submission" date="2018-11" db="EMBL/GenBank/DDBJ databases">
        <title>Whole genome sequencing of an environmental sample.</title>
        <authorList>
            <person name="Sarangi A.N."/>
            <person name="Singh D."/>
            <person name="Tripathy S."/>
        </authorList>
    </citation>
    <scope>NUCLEOTIDE SEQUENCE [LARGE SCALE GENOMIC DNA]</scope>
    <source>
        <strain evidence="8 9">Lakshadweep</strain>
    </source>
</reference>
<feature type="repeat" description="WD" evidence="5">
    <location>
        <begin position="360"/>
        <end position="401"/>
    </location>
</feature>
<dbReference type="SMART" id="SM00320">
    <property type="entry name" value="WD40"/>
    <property type="match status" value="7"/>
</dbReference>
<dbReference type="OrthoDB" id="494465at2"/>
<feature type="binding site" evidence="6">
    <location>
        <position position="66"/>
    </location>
    <ligand>
        <name>ATP</name>
        <dbReference type="ChEBI" id="CHEBI:30616"/>
    </ligand>
</feature>
<dbReference type="PROSITE" id="PS00108">
    <property type="entry name" value="PROTEIN_KINASE_ST"/>
    <property type="match status" value="1"/>
</dbReference>
<keyword evidence="3 6" id="KW-0547">Nucleotide-binding</keyword>
<dbReference type="InterPro" id="IPR011009">
    <property type="entry name" value="Kinase-like_dom_sf"/>
</dbReference>
<dbReference type="Pfam" id="PF00069">
    <property type="entry name" value="Pkinase"/>
    <property type="match status" value="1"/>
</dbReference>
<dbReference type="GO" id="GO:0004672">
    <property type="term" value="F:protein kinase activity"/>
    <property type="evidence" value="ECO:0007669"/>
    <property type="project" value="InterPro"/>
</dbReference>
<dbReference type="NCBIfam" id="NF045510">
    <property type="entry name" value="4Cys_prefix_kin"/>
    <property type="match status" value="1"/>
</dbReference>
<evidence type="ECO:0000256" key="1">
    <source>
        <dbReference type="ARBA" id="ARBA00022574"/>
    </source>
</evidence>
<sequence>MTTLCINPQCSQPENGDDRDRCQACGSRLLLGQRFRPIEELGRGGFGRTFLAWDEAESPPQRCVIKQILRSQGSRDRDLAEAKRLAKLGQHPQIPQLIAILESARDICLVQSYIAGRNLAQVLQADGVFDETQVRSLLMELLPVLQYIHEQGIIHRDIKPENILLPTEGPPILVDFGAARTAPTATELERTGTVIGSAGYAAPEQALGKAVPASDLYGLGITCLHVLTGEHPFDLYSVAEDRWVWRDFVPTPVGAALGRVLDRLVARSLRSRYANAEVVLADLAPAGLWQPPNSQSLSPLPAATWHCTQTWPTPGRTVNALALSPDGRAVSTANSDHTFQLWDRQTGEVLQTLAPRLGFGAGHRDAVTAVAFHPAGDRLITAGLDGQILQWDLTSYRVQQSLRQRGRPVTAIALTPDGTTLIVADIGGHISVWDLDTGKQRFDLVRHSGQVNDVALSPDSTRLASVCEAGTLRLWALPSGQLLHTWTAKSPLRAVALSVSPPALITGDRTGRVVVWSLLDFAQHEVLEQCQDAVSAIALSADERWLAIGSRDGTIPLWRWSSVTHHRSTELHHGWTIGDLRFAPDGHTLISTAADETVRWWQLIAPNQVG</sequence>
<accession>A0A4Q7EB14</accession>
<comment type="caution">
    <text evidence="8">The sequence shown here is derived from an EMBL/GenBank/DDBJ whole genome shotgun (WGS) entry which is preliminary data.</text>
</comment>
<feature type="repeat" description="WD" evidence="5">
    <location>
        <begin position="318"/>
        <end position="352"/>
    </location>
</feature>
<keyword evidence="9" id="KW-1185">Reference proteome</keyword>
<dbReference type="Pfam" id="PF00400">
    <property type="entry name" value="WD40"/>
    <property type="match status" value="6"/>
</dbReference>
<dbReference type="CDD" id="cd00200">
    <property type="entry name" value="WD40"/>
    <property type="match status" value="1"/>
</dbReference>
<dbReference type="SUPFAM" id="SSF56112">
    <property type="entry name" value="Protein kinase-like (PK-like)"/>
    <property type="match status" value="1"/>
</dbReference>
<dbReference type="PROSITE" id="PS50294">
    <property type="entry name" value="WD_REPEATS_REGION"/>
    <property type="match status" value="3"/>
</dbReference>
<evidence type="ECO:0000313" key="9">
    <source>
        <dbReference type="Proteomes" id="UP000292459"/>
    </source>
</evidence>
<evidence type="ECO:0000256" key="2">
    <source>
        <dbReference type="ARBA" id="ARBA00022737"/>
    </source>
</evidence>
<evidence type="ECO:0000259" key="7">
    <source>
        <dbReference type="PROSITE" id="PS50011"/>
    </source>
</evidence>
<dbReference type="GO" id="GO:0005524">
    <property type="term" value="F:ATP binding"/>
    <property type="evidence" value="ECO:0007669"/>
    <property type="project" value="UniProtKB-UniRule"/>
</dbReference>
<dbReference type="PROSITE" id="PS50011">
    <property type="entry name" value="PROTEIN_KINASE_DOM"/>
    <property type="match status" value="1"/>
</dbReference>
<evidence type="ECO:0000256" key="5">
    <source>
        <dbReference type="PROSITE-ProRule" id="PRU00221"/>
    </source>
</evidence>
<dbReference type="InterPro" id="IPR000719">
    <property type="entry name" value="Prot_kinase_dom"/>
</dbReference>
<feature type="repeat" description="WD" evidence="5">
    <location>
        <begin position="444"/>
        <end position="485"/>
    </location>
</feature>
<evidence type="ECO:0000256" key="6">
    <source>
        <dbReference type="PROSITE-ProRule" id="PRU10141"/>
    </source>
</evidence>
<dbReference type="PROSITE" id="PS50082">
    <property type="entry name" value="WD_REPEATS_2"/>
    <property type="match status" value="6"/>
</dbReference>
<dbReference type="SMART" id="SM00220">
    <property type="entry name" value="S_TKc"/>
    <property type="match status" value="1"/>
</dbReference>
<organism evidence="8 9">
    <name type="scientific">Leptolyngbya iicbica LK</name>
    <dbReference type="NCBI Taxonomy" id="2294035"/>
    <lineage>
        <taxon>Bacteria</taxon>
        <taxon>Bacillati</taxon>
        <taxon>Cyanobacteriota</taxon>
        <taxon>Cyanophyceae</taxon>
        <taxon>Leptolyngbyales</taxon>
        <taxon>Leptolyngbyaceae</taxon>
        <taxon>Leptolyngbya group</taxon>
        <taxon>Leptolyngbya</taxon>
        <taxon>Leptolyngbya iicbica</taxon>
    </lineage>
</organism>
<dbReference type="SUPFAM" id="SSF50978">
    <property type="entry name" value="WD40 repeat-like"/>
    <property type="match status" value="1"/>
</dbReference>
<dbReference type="Gene3D" id="2.130.10.10">
    <property type="entry name" value="YVTN repeat-like/Quinoprotein amine dehydrogenase"/>
    <property type="match status" value="2"/>
</dbReference>
<dbReference type="InterPro" id="IPR001680">
    <property type="entry name" value="WD40_rpt"/>
</dbReference>
<dbReference type="Proteomes" id="UP000292459">
    <property type="component" value="Unassembled WGS sequence"/>
</dbReference>
<dbReference type="InterPro" id="IPR015943">
    <property type="entry name" value="WD40/YVTN_repeat-like_dom_sf"/>
</dbReference>
<dbReference type="PANTHER" id="PTHR19848">
    <property type="entry name" value="WD40 REPEAT PROTEIN"/>
    <property type="match status" value="1"/>
</dbReference>